<feature type="transmembrane region" description="Helical" evidence="5">
    <location>
        <begin position="160"/>
        <end position="181"/>
    </location>
</feature>
<feature type="transmembrane region" description="Helical" evidence="5">
    <location>
        <begin position="104"/>
        <end position="127"/>
    </location>
</feature>
<organism evidence="7 8">
    <name type="scientific">Saccoglossus kowalevskii</name>
    <name type="common">Acorn worm</name>
    <dbReference type="NCBI Taxonomy" id="10224"/>
    <lineage>
        <taxon>Eukaryota</taxon>
        <taxon>Metazoa</taxon>
        <taxon>Hemichordata</taxon>
        <taxon>Enteropneusta</taxon>
        <taxon>Harrimaniidae</taxon>
        <taxon>Saccoglossus</taxon>
    </lineage>
</organism>
<keyword evidence="7" id="KW-1185">Reference proteome</keyword>
<dbReference type="SUPFAM" id="SSF103481">
    <property type="entry name" value="Multidrug resistance efflux transporter EmrE"/>
    <property type="match status" value="2"/>
</dbReference>
<dbReference type="InterPro" id="IPR000620">
    <property type="entry name" value="EamA_dom"/>
</dbReference>
<evidence type="ECO:0000259" key="6">
    <source>
        <dbReference type="Pfam" id="PF00892"/>
    </source>
</evidence>
<proteinExistence type="predicted"/>
<sequence>MDVGNHNRSALENGLCSGNTEKHGNANTNIKNQTYEKKSVRNYGVFLTLLSGILSSTTSVAIKSSTEVTFIEASFWRAVMNCICVYVYLKLFTKQNIFGDKISLLLSIRGMCYALGIVMSFIVRQNIPLGDSAAISSTSTVTTGVLGTILLKERLTFKEFMMSVLCFIGAVFVSKPTFIWGTNLELHTLYVALGICSAFNTSCVYLLVRRISQTVNVARLLFLTFAIASCLLFVIMITVDGLHIPSVTSFKYLILLTSAEMLSQVLVSKGLQMEKAASVVVSKNAGNIVTSFLSGIVIYGNTPSFSSIIGASLIVVSTSIIIKNKIQNKTKSAI</sequence>
<evidence type="ECO:0000256" key="3">
    <source>
        <dbReference type="ARBA" id="ARBA00022989"/>
    </source>
</evidence>
<dbReference type="RefSeq" id="XP_006818301.1">
    <property type="nucleotide sequence ID" value="XM_006818238.1"/>
</dbReference>
<dbReference type="InterPro" id="IPR037185">
    <property type="entry name" value="EmrE-like"/>
</dbReference>
<evidence type="ECO:0000256" key="4">
    <source>
        <dbReference type="ARBA" id="ARBA00023136"/>
    </source>
</evidence>
<dbReference type="GeneID" id="102805316"/>
<gene>
    <name evidence="8" type="primary">LOC102805316</name>
</gene>
<feature type="transmembrane region" description="Helical" evidence="5">
    <location>
        <begin position="133"/>
        <end position="151"/>
    </location>
</feature>
<feature type="transmembrane region" description="Helical" evidence="5">
    <location>
        <begin position="187"/>
        <end position="208"/>
    </location>
</feature>
<evidence type="ECO:0000256" key="1">
    <source>
        <dbReference type="ARBA" id="ARBA00004141"/>
    </source>
</evidence>
<accession>A0ABM0ME60</accession>
<evidence type="ECO:0000313" key="8">
    <source>
        <dbReference type="RefSeq" id="XP_006818301.1"/>
    </source>
</evidence>
<reference evidence="8" key="1">
    <citation type="submission" date="2025-08" db="UniProtKB">
        <authorList>
            <consortium name="RefSeq"/>
        </authorList>
    </citation>
    <scope>IDENTIFICATION</scope>
    <source>
        <tissue evidence="8">Testes</tissue>
    </source>
</reference>
<protein>
    <submittedName>
        <fullName evidence="8">Solute carrier family 35 member G1-like</fullName>
    </submittedName>
</protein>
<feature type="domain" description="EamA" evidence="6">
    <location>
        <begin position="190"/>
        <end position="322"/>
    </location>
</feature>
<keyword evidence="2 5" id="KW-0812">Transmembrane</keyword>
<dbReference type="PANTHER" id="PTHR22911">
    <property type="entry name" value="ACYL-MALONYL CONDENSING ENZYME-RELATED"/>
    <property type="match status" value="1"/>
</dbReference>
<feature type="domain" description="EamA" evidence="6">
    <location>
        <begin position="43"/>
        <end position="174"/>
    </location>
</feature>
<feature type="transmembrane region" description="Helical" evidence="5">
    <location>
        <begin position="74"/>
        <end position="92"/>
    </location>
</feature>
<feature type="transmembrane region" description="Helical" evidence="5">
    <location>
        <begin position="220"/>
        <end position="244"/>
    </location>
</feature>
<feature type="transmembrane region" description="Helical" evidence="5">
    <location>
        <begin position="43"/>
        <end position="62"/>
    </location>
</feature>
<comment type="subcellular location">
    <subcellularLocation>
        <location evidence="1">Membrane</location>
        <topology evidence="1">Multi-pass membrane protein</topology>
    </subcellularLocation>
</comment>
<evidence type="ECO:0000256" key="5">
    <source>
        <dbReference type="SAM" id="Phobius"/>
    </source>
</evidence>
<evidence type="ECO:0000313" key="7">
    <source>
        <dbReference type="Proteomes" id="UP000694865"/>
    </source>
</evidence>
<keyword evidence="3 5" id="KW-1133">Transmembrane helix</keyword>
<name>A0ABM0ME60_SACKO</name>
<dbReference type="Pfam" id="PF00892">
    <property type="entry name" value="EamA"/>
    <property type="match status" value="2"/>
</dbReference>
<evidence type="ECO:0000256" key="2">
    <source>
        <dbReference type="ARBA" id="ARBA00022692"/>
    </source>
</evidence>
<dbReference type="Proteomes" id="UP000694865">
    <property type="component" value="Unplaced"/>
</dbReference>
<feature type="transmembrane region" description="Helical" evidence="5">
    <location>
        <begin position="305"/>
        <end position="322"/>
    </location>
</feature>
<dbReference type="PANTHER" id="PTHR22911:SF6">
    <property type="entry name" value="SOLUTE CARRIER FAMILY 35 MEMBER G1"/>
    <property type="match status" value="1"/>
</dbReference>
<keyword evidence="4 5" id="KW-0472">Membrane</keyword>